<keyword evidence="6 7" id="KW-0472">Membrane</keyword>
<feature type="transmembrane region" description="Helical" evidence="7">
    <location>
        <begin position="186"/>
        <end position="209"/>
    </location>
</feature>
<evidence type="ECO:0000256" key="6">
    <source>
        <dbReference type="ARBA" id="ARBA00023136"/>
    </source>
</evidence>
<dbReference type="OrthoDB" id="9768885at2"/>
<organism evidence="8 9">
    <name type="scientific">Vagococcus vulneris</name>
    <dbReference type="NCBI Taxonomy" id="1977869"/>
    <lineage>
        <taxon>Bacteria</taxon>
        <taxon>Bacillati</taxon>
        <taxon>Bacillota</taxon>
        <taxon>Bacilli</taxon>
        <taxon>Lactobacillales</taxon>
        <taxon>Enterococcaceae</taxon>
        <taxon>Vagococcus</taxon>
    </lineage>
</organism>
<evidence type="ECO:0000256" key="7">
    <source>
        <dbReference type="SAM" id="Phobius"/>
    </source>
</evidence>
<keyword evidence="9" id="KW-1185">Reference proteome</keyword>
<feature type="transmembrane region" description="Helical" evidence="7">
    <location>
        <begin position="147"/>
        <end position="165"/>
    </location>
</feature>
<proteinExistence type="predicted"/>
<evidence type="ECO:0000256" key="1">
    <source>
        <dbReference type="ARBA" id="ARBA00004651"/>
    </source>
</evidence>
<feature type="transmembrane region" description="Helical" evidence="7">
    <location>
        <begin position="12"/>
        <end position="28"/>
    </location>
</feature>
<evidence type="ECO:0000256" key="3">
    <source>
        <dbReference type="ARBA" id="ARBA00022475"/>
    </source>
</evidence>
<feature type="transmembrane region" description="Helical" evidence="7">
    <location>
        <begin position="329"/>
        <end position="350"/>
    </location>
</feature>
<feature type="transmembrane region" description="Helical" evidence="7">
    <location>
        <begin position="73"/>
        <end position="95"/>
    </location>
</feature>
<dbReference type="AlphaFoldDB" id="A0A429ZXG7"/>
<feature type="transmembrane region" description="Helical" evidence="7">
    <location>
        <begin position="356"/>
        <end position="375"/>
    </location>
</feature>
<accession>A0A429ZXG7</accession>
<keyword evidence="2" id="KW-0813">Transport</keyword>
<dbReference type="InterPro" id="IPR001991">
    <property type="entry name" value="Na-dicarboxylate_symporter"/>
</dbReference>
<protein>
    <submittedName>
        <fullName evidence="8">Na+:H+ dicarboxylate symporter</fullName>
    </submittedName>
</protein>
<keyword evidence="4 7" id="KW-0812">Transmembrane</keyword>
<dbReference type="SUPFAM" id="SSF118215">
    <property type="entry name" value="Proton glutamate symport protein"/>
    <property type="match status" value="1"/>
</dbReference>
<dbReference type="PRINTS" id="PR00173">
    <property type="entry name" value="EDTRNSPORT"/>
</dbReference>
<evidence type="ECO:0000256" key="2">
    <source>
        <dbReference type="ARBA" id="ARBA00022448"/>
    </source>
</evidence>
<dbReference type="GO" id="GO:0015293">
    <property type="term" value="F:symporter activity"/>
    <property type="evidence" value="ECO:0007669"/>
    <property type="project" value="UniProtKB-KW"/>
</dbReference>
<evidence type="ECO:0000256" key="5">
    <source>
        <dbReference type="ARBA" id="ARBA00022989"/>
    </source>
</evidence>
<gene>
    <name evidence="8" type="ORF">CBF37_07815</name>
</gene>
<dbReference type="PANTHER" id="PTHR42865:SF7">
    <property type="entry name" value="PROTON_GLUTAMATE-ASPARTATE SYMPORTER"/>
    <property type="match status" value="1"/>
</dbReference>
<reference evidence="8 9" key="1">
    <citation type="submission" date="2017-05" db="EMBL/GenBank/DDBJ databases">
        <title>Vagococcus spp. assemblies.</title>
        <authorList>
            <person name="Gulvik C.A."/>
        </authorList>
    </citation>
    <scope>NUCLEOTIDE SEQUENCE [LARGE SCALE GENOMIC DNA]</scope>
    <source>
        <strain evidence="8 9">SS1995</strain>
    </source>
</reference>
<dbReference type="Proteomes" id="UP000287857">
    <property type="component" value="Unassembled WGS sequence"/>
</dbReference>
<dbReference type="GO" id="GO:0005886">
    <property type="term" value="C:plasma membrane"/>
    <property type="evidence" value="ECO:0007669"/>
    <property type="project" value="UniProtKB-SubCell"/>
</dbReference>
<dbReference type="EMBL" id="NGJS01000010">
    <property type="protein sequence ID" value="RST98411.1"/>
    <property type="molecule type" value="Genomic_DNA"/>
</dbReference>
<dbReference type="GO" id="GO:0006835">
    <property type="term" value="P:dicarboxylic acid transport"/>
    <property type="evidence" value="ECO:0007669"/>
    <property type="project" value="TreeGrafter"/>
</dbReference>
<feature type="transmembrane region" description="Helical" evidence="7">
    <location>
        <begin position="40"/>
        <end position="61"/>
    </location>
</feature>
<comment type="subcellular location">
    <subcellularLocation>
        <location evidence="1">Cell membrane</location>
        <topology evidence="1">Multi-pass membrane protein</topology>
    </subcellularLocation>
</comment>
<feature type="transmembrane region" description="Helical" evidence="7">
    <location>
        <begin position="221"/>
        <end position="242"/>
    </location>
</feature>
<dbReference type="InterPro" id="IPR036458">
    <property type="entry name" value="Na:dicarbo_symporter_sf"/>
</dbReference>
<evidence type="ECO:0000313" key="8">
    <source>
        <dbReference type="EMBL" id="RST98411.1"/>
    </source>
</evidence>
<evidence type="ECO:0000313" key="9">
    <source>
        <dbReference type="Proteomes" id="UP000287857"/>
    </source>
</evidence>
<name>A0A429ZXG7_9ENTE</name>
<dbReference type="PANTHER" id="PTHR42865">
    <property type="entry name" value="PROTON/GLUTAMATE-ASPARTATE SYMPORTER"/>
    <property type="match status" value="1"/>
</dbReference>
<dbReference type="Pfam" id="PF00375">
    <property type="entry name" value="SDF"/>
    <property type="match status" value="1"/>
</dbReference>
<dbReference type="RefSeq" id="WP_125984189.1">
    <property type="nucleotide sequence ID" value="NZ_NGJS01000010.1"/>
</dbReference>
<comment type="caution">
    <text evidence="8">The sequence shown here is derived from an EMBL/GenBank/DDBJ whole genome shotgun (WGS) entry which is preliminary data.</text>
</comment>
<keyword evidence="5 7" id="KW-1133">Transmembrane helix</keyword>
<dbReference type="Gene3D" id="1.10.3860.10">
    <property type="entry name" value="Sodium:dicarboxylate symporter"/>
    <property type="match status" value="1"/>
</dbReference>
<keyword evidence="3" id="KW-1003">Cell membrane</keyword>
<evidence type="ECO:0000256" key="4">
    <source>
        <dbReference type="ARBA" id="ARBA00022692"/>
    </source>
</evidence>
<sequence length="410" mass="44109">MSVLKNYKSSFFLLIGIIVGAVLGIMTPDFAKQLEPIGRLFLNFIFVLIIPLVFTSMVLAIVSNQSMERVKRILVWTLIVFVATILIATATMYIANQFYNPFDGLDVSKLKSGTEAVKQNHATESLGNVLVDTVSVSNFLDLFDKSHLLALIIFALFFGVGISLTGDKAQPLVTIIEALNEVILKLISLVMLVAPVGLGAYFAFTLSNLGNQVLGGYLKSLIMYILIAFFYVIVITSIYAFFGGGYQGFVSYWRNSLPAALQALGTSSSAACIPTNILALKKIGVPEDVRETVISLGANVHKDGSAMTGVLEVVLLFSMFGRELNSLEAAMGIIAGGFLVGVVMGAVPSGGFTAEVLLISLFGLPIEAIPMMAVISTITDMFATTVNSLSNITCGMMVTRFIEGRDWLKS</sequence>